<dbReference type="GO" id="GO:0046872">
    <property type="term" value="F:metal ion binding"/>
    <property type="evidence" value="ECO:0007669"/>
    <property type="project" value="UniProtKB-KW"/>
</dbReference>
<dbReference type="PANTHER" id="PTHR22930">
    <property type="match status" value="1"/>
</dbReference>
<comment type="caution">
    <text evidence="9">The sequence shown here is derived from an EMBL/GenBank/DDBJ whole genome shotgun (WGS) entry which is preliminary data.</text>
</comment>
<feature type="domain" description="DDE Tnp4" evidence="8">
    <location>
        <begin position="75"/>
        <end position="225"/>
    </location>
</feature>
<keyword evidence="4" id="KW-0540">Nuclease</keyword>
<evidence type="ECO:0000256" key="3">
    <source>
        <dbReference type="ARBA" id="ARBA00006958"/>
    </source>
</evidence>
<dbReference type="Pfam" id="PF13359">
    <property type="entry name" value="DDE_Tnp_4"/>
    <property type="match status" value="1"/>
</dbReference>
<dbReference type="GO" id="GO:0016787">
    <property type="term" value="F:hydrolase activity"/>
    <property type="evidence" value="ECO:0007669"/>
    <property type="project" value="UniProtKB-KW"/>
</dbReference>
<dbReference type="Proteomes" id="UP001162156">
    <property type="component" value="Unassembled WGS sequence"/>
</dbReference>
<dbReference type="GO" id="GO:0005634">
    <property type="term" value="C:nucleus"/>
    <property type="evidence" value="ECO:0007669"/>
    <property type="project" value="UniProtKB-SubCell"/>
</dbReference>
<evidence type="ECO:0000259" key="8">
    <source>
        <dbReference type="Pfam" id="PF13359"/>
    </source>
</evidence>
<keyword evidence="10" id="KW-1185">Reference proteome</keyword>
<keyword evidence="5" id="KW-0479">Metal-binding</keyword>
<evidence type="ECO:0000256" key="6">
    <source>
        <dbReference type="ARBA" id="ARBA00022801"/>
    </source>
</evidence>
<gene>
    <name evidence="9" type="ORF">NQ314_018539</name>
</gene>
<comment type="cofactor">
    <cofactor evidence="1">
        <name>a divalent metal cation</name>
        <dbReference type="ChEBI" id="CHEBI:60240"/>
    </cofactor>
</comment>
<evidence type="ECO:0000256" key="1">
    <source>
        <dbReference type="ARBA" id="ARBA00001968"/>
    </source>
</evidence>
<comment type="subcellular location">
    <subcellularLocation>
        <location evidence="2">Nucleus</location>
    </subcellularLocation>
</comment>
<evidence type="ECO:0000313" key="9">
    <source>
        <dbReference type="EMBL" id="KAJ8928842.1"/>
    </source>
</evidence>
<keyword evidence="7" id="KW-0539">Nucleus</keyword>
<organism evidence="9 10">
    <name type="scientific">Rhamnusium bicolor</name>
    <dbReference type="NCBI Taxonomy" id="1586634"/>
    <lineage>
        <taxon>Eukaryota</taxon>
        <taxon>Metazoa</taxon>
        <taxon>Ecdysozoa</taxon>
        <taxon>Arthropoda</taxon>
        <taxon>Hexapoda</taxon>
        <taxon>Insecta</taxon>
        <taxon>Pterygota</taxon>
        <taxon>Neoptera</taxon>
        <taxon>Endopterygota</taxon>
        <taxon>Coleoptera</taxon>
        <taxon>Polyphaga</taxon>
        <taxon>Cucujiformia</taxon>
        <taxon>Chrysomeloidea</taxon>
        <taxon>Cerambycidae</taxon>
        <taxon>Lepturinae</taxon>
        <taxon>Rhagiini</taxon>
        <taxon>Rhamnusium</taxon>
    </lineage>
</organism>
<dbReference type="InterPro" id="IPR027806">
    <property type="entry name" value="HARBI1_dom"/>
</dbReference>
<evidence type="ECO:0000256" key="5">
    <source>
        <dbReference type="ARBA" id="ARBA00022723"/>
    </source>
</evidence>
<reference evidence="9" key="1">
    <citation type="journal article" date="2023" name="Insect Mol. Biol.">
        <title>Genome sequencing provides insights into the evolution of gene families encoding plant cell wall-degrading enzymes in longhorned beetles.</title>
        <authorList>
            <person name="Shin N.R."/>
            <person name="Okamura Y."/>
            <person name="Kirsch R."/>
            <person name="Pauchet Y."/>
        </authorList>
    </citation>
    <scope>NUCLEOTIDE SEQUENCE</scope>
    <source>
        <strain evidence="9">RBIC_L_NR</strain>
    </source>
</reference>
<evidence type="ECO:0000256" key="2">
    <source>
        <dbReference type="ARBA" id="ARBA00004123"/>
    </source>
</evidence>
<evidence type="ECO:0000313" key="10">
    <source>
        <dbReference type="Proteomes" id="UP001162156"/>
    </source>
</evidence>
<dbReference type="InterPro" id="IPR045249">
    <property type="entry name" value="HARBI1-like"/>
</dbReference>
<evidence type="ECO:0000256" key="7">
    <source>
        <dbReference type="ARBA" id="ARBA00023242"/>
    </source>
</evidence>
<sequence length="280" mass="32842">MEKLVLYELLSDDDSSDYTSEDKEYMYRKKRLLSNQMIESDFISHFRLKSAVVNNLIKEFEKQKFQRLPGVIGCLDGSHIKVDRPIRNPDSYYNRKTYFSIHMQGICNHQKKFIDVYIGYTGSIHDARVFRNSHVIDNMRALPNGRWVLGDSAYPCLKFLLTAYRDNGYLSNEQTKYNKVFSSTRIYIEHVFGILKQRFRQLYHLKLRNISLIVKIIKACCVLHNMGQEEDLQFLEVPLEVDFEDMADDVNENSAEGGQDIRQEVTAIINSLFCLYIFIL</sequence>
<proteinExistence type="inferred from homology"/>
<accession>A0AAV8WRM4</accession>
<dbReference type="PANTHER" id="PTHR22930:SF85">
    <property type="entry name" value="GH03217P-RELATED"/>
    <property type="match status" value="1"/>
</dbReference>
<dbReference type="GO" id="GO:0004518">
    <property type="term" value="F:nuclease activity"/>
    <property type="evidence" value="ECO:0007669"/>
    <property type="project" value="UniProtKB-KW"/>
</dbReference>
<name>A0AAV8WRM4_9CUCU</name>
<protein>
    <recommendedName>
        <fullName evidence="8">DDE Tnp4 domain-containing protein</fullName>
    </recommendedName>
</protein>
<dbReference type="EMBL" id="JANEYF010005228">
    <property type="protein sequence ID" value="KAJ8928842.1"/>
    <property type="molecule type" value="Genomic_DNA"/>
</dbReference>
<keyword evidence="6" id="KW-0378">Hydrolase</keyword>
<evidence type="ECO:0000256" key="4">
    <source>
        <dbReference type="ARBA" id="ARBA00022722"/>
    </source>
</evidence>
<dbReference type="AlphaFoldDB" id="A0AAV8WRM4"/>
<comment type="similarity">
    <text evidence="3">Belongs to the HARBI1 family.</text>
</comment>